<feature type="non-terminal residue" evidence="1">
    <location>
        <position position="1"/>
    </location>
</feature>
<reference evidence="1" key="1">
    <citation type="submission" date="2016-05" db="EMBL/GenBank/DDBJ databases">
        <authorList>
            <person name="Lavstsen T."/>
            <person name="Jespersen J.S."/>
        </authorList>
    </citation>
    <scope>NUCLEOTIDE SEQUENCE</scope>
    <source>
        <tissue evidence="1">Brain</tissue>
    </source>
</reference>
<reference evidence="1" key="2">
    <citation type="submission" date="2016-06" db="EMBL/GenBank/DDBJ databases">
        <title>The genome of a short-lived fish provides insights into sex chromosome evolution and the genetic control of aging.</title>
        <authorList>
            <person name="Reichwald K."/>
            <person name="Felder M."/>
            <person name="Petzold A."/>
            <person name="Koch P."/>
            <person name="Groth M."/>
            <person name="Platzer M."/>
        </authorList>
    </citation>
    <scope>NUCLEOTIDE SEQUENCE</scope>
    <source>
        <tissue evidence="1">Brain</tissue>
    </source>
</reference>
<evidence type="ECO:0000313" key="1">
    <source>
        <dbReference type="EMBL" id="SBR00832.1"/>
    </source>
</evidence>
<name>A0A1A8IU02_NOTKU</name>
<sequence length="68" mass="7352">KNGLLTLSVIAVITGCTLGFMLRGTQLSTQVQNQNLLLSDLLDLCWSRETCKHAGHPALDPTLAVWSS</sequence>
<organism evidence="1">
    <name type="scientific">Nothobranchius kuhntae</name>
    <name type="common">Beira killifish</name>
    <dbReference type="NCBI Taxonomy" id="321403"/>
    <lineage>
        <taxon>Eukaryota</taxon>
        <taxon>Metazoa</taxon>
        <taxon>Chordata</taxon>
        <taxon>Craniata</taxon>
        <taxon>Vertebrata</taxon>
        <taxon>Euteleostomi</taxon>
        <taxon>Actinopterygii</taxon>
        <taxon>Neopterygii</taxon>
        <taxon>Teleostei</taxon>
        <taxon>Neoteleostei</taxon>
        <taxon>Acanthomorphata</taxon>
        <taxon>Ovalentaria</taxon>
        <taxon>Atherinomorphae</taxon>
        <taxon>Cyprinodontiformes</taxon>
        <taxon>Nothobranchiidae</taxon>
        <taxon>Nothobranchius</taxon>
    </lineage>
</organism>
<proteinExistence type="predicted"/>
<accession>A0A1A8IU02</accession>
<protein>
    <submittedName>
        <fullName evidence="1">Solute carrier family 1 (Glutamate transporter), member 8a</fullName>
    </submittedName>
</protein>
<dbReference type="EMBL" id="HAED01014387">
    <property type="protein sequence ID" value="SBR00832.1"/>
    <property type="molecule type" value="Transcribed_RNA"/>
</dbReference>
<gene>
    <name evidence="1" type="primary">SLC1A8A</name>
</gene>
<dbReference type="AlphaFoldDB" id="A0A1A8IU02"/>